<evidence type="ECO:0000313" key="3">
    <source>
        <dbReference type="Proteomes" id="UP000186176"/>
    </source>
</evidence>
<dbReference type="EMBL" id="LRBP01000039">
    <property type="protein sequence ID" value="OII70753.1"/>
    <property type="molecule type" value="Genomic_DNA"/>
</dbReference>
<dbReference type="CDD" id="cd10567">
    <property type="entry name" value="SWIB-MDM2_like"/>
    <property type="match status" value="1"/>
</dbReference>
<name>A0A1J4M954_9CRYT</name>
<accession>A0A1J4M954</accession>
<dbReference type="VEuPathDB" id="CryptoDB:cubi_00898"/>
<dbReference type="InterPro" id="IPR036885">
    <property type="entry name" value="SWIB_MDM2_dom_sf"/>
</dbReference>
<sequence length="440" mass="51681">MVRLPECIKEFSREQYDQYESLLEYERLLDESILQQRYSLSDVWLTLMDDKSIRCYRKKLRVHIFNTYESQKPADVELESFNLDNDWTRRVPPSWTLKILGSIIQGDSYQPKFTSIFSRIIIQLSDTETIVWDKKTSPTPECDGLEIHRIGDEEKDIDILFFLDYRTPHYSLSPQLEEFMGTSLANLPSIVKRIWQYVELKGLQNSKVSHDSIMIDEYLGKLFSVDSKHVLLKDVPDLLKKHLLPPRPIKIRHRLTLKGDWIDNESTYDFTIDLTENVPGDITLWLPNMSTRIQESGELSSINKALEELYHKNQSILSKIYSSCNKMNFYQGFANDPVEFIHTLLTTKHFQLYGNNSINNILSDPNAIYEYQIADKYAEYYRQPWVPRAIEKYLSSKNKNFEERVNKTVVSVSACEKIRRRNGFCQDQKIQSHPSHHNPS</sequence>
<protein>
    <recommendedName>
        <fullName evidence="1">DM2 domain-containing protein</fullName>
    </recommendedName>
</protein>
<dbReference type="SMART" id="SM00151">
    <property type="entry name" value="SWIB"/>
    <property type="match status" value="1"/>
</dbReference>
<dbReference type="GeneID" id="39977689"/>
<dbReference type="AlphaFoldDB" id="A0A1J4M954"/>
<dbReference type="PROSITE" id="PS51925">
    <property type="entry name" value="SWIB_MDM2"/>
    <property type="match status" value="1"/>
</dbReference>
<dbReference type="InterPro" id="IPR003121">
    <property type="entry name" value="SWIB_MDM2_domain"/>
</dbReference>
<dbReference type="SUPFAM" id="SSF47592">
    <property type="entry name" value="SWIB/MDM2 domain"/>
    <property type="match status" value="1"/>
</dbReference>
<organism evidence="2 3">
    <name type="scientific">Cryptosporidium ubiquitum</name>
    <dbReference type="NCBI Taxonomy" id="857276"/>
    <lineage>
        <taxon>Eukaryota</taxon>
        <taxon>Sar</taxon>
        <taxon>Alveolata</taxon>
        <taxon>Apicomplexa</taxon>
        <taxon>Conoidasida</taxon>
        <taxon>Coccidia</taxon>
        <taxon>Eucoccidiorida</taxon>
        <taxon>Eimeriorina</taxon>
        <taxon>Cryptosporidiidae</taxon>
        <taxon>Cryptosporidium</taxon>
    </lineage>
</organism>
<gene>
    <name evidence="2" type="ORF">cubi_00898</name>
</gene>
<keyword evidence="3" id="KW-1185">Reference proteome</keyword>
<reference evidence="2 3" key="1">
    <citation type="submission" date="2016-10" db="EMBL/GenBank/DDBJ databases">
        <title>Reductive evolution of mitochondrial metabolism and differential evolution of invasion-related proteins in Cryptosporidium.</title>
        <authorList>
            <person name="Liu S."/>
            <person name="Roellig D.M."/>
            <person name="Guo Y."/>
            <person name="Li N."/>
            <person name="Frace M.A."/>
            <person name="Tang K."/>
            <person name="Zhang L."/>
            <person name="Feng Y."/>
            <person name="Xiao L."/>
        </authorList>
    </citation>
    <scope>NUCLEOTIDE SEQUENCE [LARGE SCALE GENOMIC DNA]</scope>
    <source>
        <strain evidence="2">39726</strain>
    </source>
</reference>
<dbReference type="Pfam" id="PF02201">
    <property type="entry name" value="SWIB"/>
    <property type="match status" value="1"/>
</dbReference>
<evidence type="ECO:0000313" key="2">
    <source>
        <dbReference type="EMBL" id="OII70753.1"/>
    </source>
</evidence>
<dbReference type="OrthoDB" id="10263741at2759"/>
<dbReference type="RefSeq" id="XP_028872861.1">
    <property type="nucleotide sequence ID" value="XM_029017910.1"/>
</dbReference>
<comment type="caution">
    <text evidence="2">The sequence shown here is derived from an EMBL/GenBank/DDBJ whole genome shotgun (WGS) entry which is preliminary data.</text>
</comment>
<dbReference type="PANTHER" id="PTHR13844">
    <property type="entry name" value="SWI/SNF-RELATED MATRIX-ASSOCIATED ACTIN-DEPENDENT REGULATOR OF CHROMATIN SUBFAMILY D"/>
    <property type="match status" value="1"/>
</dbReference>
<evidence type="ECO:0000259" key="1">
    <source>
        <dbReference type="PROSITE" id="PS51925"/>
    </source>
</evidence>
<dbReference type="Gene3D" id="1.10.245.10">
    <property type="entry name" value="SWIB/MDM2 domain"/>
    <property type="match status" value="1"/>
</dbReference>
<dbReference type="Proteomes" id="UP000186176">
    <property type="component" value="Unassembled WGS sequence"/>
</dbReference>
<feature type="domain" description="DM2" evidence="1">
    <location>
        <begin position="165"/>
        <end position="245"/>
    </location>
</feature>
<proteinExistence type="predicted"/>
<dbReference type="InterPro" id="IPR019835">
    <property type="entry name" value="SWIB_domain"/>
</dbReference>